<dbReference type="AlphaFoldDB" id="A0AAU7JX98"/>
<keyword evidence="3" id="KW-0804">Transcription</keyword>
<dbReference type="PROSITE" id="PS50995">
    <property type="entry name" value="HTH_MARR_2"/>
    <property type="match status" value="1"/>
</dbReference>
<dbReference type="Pfam" id="PF12802">
    <property type="entry name" value="MarR_2"/>
    <property type="match status" value="1"/>
</dbReference>
<dbReference type="SUPFAM" id="SSF46785">
    <property type="entry name" value="Winged helix' DNA-binding domain"/>
    <property type="match status" value="1"/>
</dbReference>
<keyword evidence="1" id="KW-0805">Transcription regulation</keyword>
<dbReference type="PANTHER" id="PTHR39515">
    <property type="entry name" value="CONSERVED PROTEIN"/>
    <property type="match status" value="1"/>
</dbReference>
<accession>A0AAU7JX98</accession>
<gene>
    <name evidence="5" type="ORF">ABEG17_05800</name>
</gene>
<evidence type="ECO:0000256" key="2">
    <source>
        <dbReference type="ARBA" id="ARBA00023125"/>
    </source>
</evidence>
<dbReference type="InterPro" id="IPR052526">
    <property type="entry name" value="HTH-type_Bedaq_tolerance"/>
</dbReference>
<evidence type="ECO:0000313" key="5">
    <source>
        <dbReference type="EMBL" id="XBO44853.1"/>
    </source>
</evidence>
<evidence type="ECO:0000259" key="4">
    <source>
        <dbReference type="PROSITE" id="PS50995"/>
    </source>
</evidence>
<dbReference type="InterPro" id="IPR011991">
    <property type="entry name" value="ArsR-like_HTH"/>
</dbReference>
<name>A0AAU7JX98_9MICO</name>
<dbReference type="InterPro" id="IPR036390">
    <property type="entry name" value="WH_DNA-bd_sf"/>
</dbReference>
<dbReference type="GO" id="GO:0003677">
    <property type="term" value="F:DNA binding"/>
    <property type="evidence" value="ECO:0007669"/>
    <property type="project" value="UniProtKB-KW"/>
</dbReference>
<dbReference type="GO" id="GO:0003700">
    <property type="term" value="F:DNA-binding transcription factor activity"/>
    <property type="evidence" value="ECO:0007669"/>
    <property type="project" value="InterPro"/>
</dbReference>
<dbReference type="SMART" id="SM00347">
    <property type="entry name" value="HTH_MARR"/>
    <property type="match status" value="1"/>
</dbReference>
<keyword evidence="2" id="KW-0238">DNA-binding</keyword>
<dbReference type="RefSeq" id="WP_406832337.1">
    <property type="nucleotide sequence ID" value="NZ_CP157483.1"/>
</dbReference>
<dbReference type="PRINTS" id="PR00598">
    <property type="entry name" value="HTHMARR"/>
</dbReference>
<dbReference type="InterPro" id="IPR036388">
    <property type="entry name" value="WH-like_DNA-bd_sf"/>
</dbReference>
<evidence type="ECO:0000256" key="1">
    <source>
        <dbReference type="ARBA" id="ARBA00023015"/>
    </source>
</evidence>
<dbReference type="Gene3D" id="1.10.10.10">
    <property type="entry name" value="Winged helix-like DNA-binding domain superfamily/Winged helix DNA-binding domain"/>
    <property type="match status" value="1"/>
</dbReference>
<reference evidence="5" key="1">
    <citation type="submission" date="2024-05" db="EMBL/GenBank/DDBJ databases">
        <authorList>
            <person name="Kim S."/>
            <person name="Heo J."/>
            <person name="Choi H."/>
            <person name="Choi Y."/>
            <person name="Kwon S.-W."/>
            <person name="Kim Y."/>
        </authorList>
    </citation>
    <scope>NUCLEOTIDE SEQUENCE</scope>
    <source>
        <strain evidence="5">KACC 23699</strain>
    </source>
</reference>
<dbReference type="EMBL" id="CP157483">
    <property type="protein sequence ID" value="XBO44853.1"/>
    <property type="molecule type" value="Genomic_DNA"/>
</dbReference>
<organism evidence="5">
    <name type="scientific">Pedococcus sp. KACC 23699</name>
    <dbReference type="NCBI Taxonomy" id="3149228"/>
    <lineage>
        <taxon>Bacteria</taxon>
        <taxon>Bacillati</taxon>
        <taxon>Actinomycetota</taxon>
        <taxon>Actinomycetes</taxon>
        <taxon>Micrococcales</taxon>
        <taxon>Intrasporangiaceae</taxon>
        <taxon>Pedococcus</taxon>
    </lineage>
</organism>
<sequence length="156" mass="17181">MTPPPARSPRRTAEAGLTPAAVSRLAGELRLACMRISRRVRFESTDAIAPHQFSVLNRLEKAPCTPGELAEIERVSPPSMTRTVGRLVELGLVERTADPSDRRQVILSLTPDAVALLRDIRLKRDAWMSVRVGRLTPAEQVVLEQAAVILTRVANE</sequence>
<protein>
    <submittedName>
        <fullName evidence="5">MarR family transcriptional regulator</fullName>
    </submittedName>
</protein>
<dbReference type="InterPro" id="IPR000835">
    <property type="entry name" value="HTH_MarR-typ"/>
</dbReference>
<evidence type="ECO:0000256" key="3">
    <source>
        <dbReference type="ARBA" id="ARBA00023163"/>
    </source>
</evidence>
<dbReference type="PROSITE" id="PS01117">
    <property type="entry name" value="HTH_MARR_1"/>
    <property type="match status" value="1"/>
</dbReference>
<dbReference type="PANTHER" id="PTHR39515:SF2">
    <property type="entry name" value="HTH-TYPE TRANSCRIPTIONAL REGULATOR RV0880"/>
    <property type="match status" value="1"/>
</dbReference>
<feature type="domain" description="HTH marR-type" evidence="4">
    <location>
        <begin position="22"/>
        <end position="155"/>
    </location>
</feature>
<proteinExistence type="predicted"/>
<dbReference type="CDD" id="cd00090">
    <property type="entry name" value="HTH_ARSR"/>
    <property type="match status" value="1"/>
</dbReference>
<dbReference type="InterPro" id="IPR023187">
    <property type="entry name" value="Tscrpt_reg_MarR-type_CS"/>
</dbReference>